<gene>
    <name evidence="2" type="ORF">MKY91_06835</name>
</gene>
<feature type="transmembrane region" description="Helical" evidence="1">
    <location>
        <begin position="75"/>
        <end position="92"/>
    </location>
</feature>
<dbReference type="RefSeq" id="WP_343129892.1">
    <property type="nucleotide sequence ID" value="NZ_JBCITK010000001.1"/>
</dbReference>
<keyword evidence="3" id="KW-1185">Reference proteome</keyword>
<keyword evidence="1" id="KW-1133">Transmembrane helix</keyword>
<comment type="caution">
    <text evidence="2">The sequence shown here is derived from an EMBL/GenBank/DDBJ whole genome shotgun (WGS) entry which is preliminary data.</text>
</comment>
<name>A0ABU9VGX1_9BACI</name>
<evidence type="ECO:0000313" key="2">
    <source>
        <dbReference type="EMBL" id="MEN0642857.1"/>
    </source>
</evidence>
<keyword evidence="1" id="KW-0812">Transmembrane</keyword>
<proteinExistence type="predicted"/>
<dbReference type="Proteomes" id="UP001418796">
    <property type="component" value="Unassembled WGS sequence"/>
</dbReference>
<evidence type="ECO:0008006" key="4">
    <source>
        <dbReference type="Google" id="ProtNLM"/>
    </source>
</evidence>
<sequence length="165" mass="19019">MRIRIERILLGSGLLLSAIGFTFCHMLASPRPSYSSMGNVAIFFVGMLVPITGVIVYGWVKELRSTFFKNWRKRLLVLLPIHIVGAVWWQIYSLDGYRDMLGENYEAFYGSMDAGDEQYILDITQGFHNQMNSQFFNLNTWLAYVSMTLWVALMISVVMKLRKVT</sequence>
<reference evidence="2 3" key="1">
    <citation type="submission" date="2024-03" db="EMBL/GenBank/DDBJ databases">
        <title>Bacilli Hybrid Assemblies.</title>
        <authorList>
            <person name="Kovac J."/>
        </authorList>
    </citation>
    <scope>NUCLEOTIDE SEQUENCE [LARGE SCALE GENOMIC DNA]</scope>
    <source>
        <strain evidence="2 3">FSL R7-0666</strain>
    </source>
</reference>
<feature type="transmembrane region" description="Helical" evidence="1">
    <location>
        <begin position="40"/>
        <end position="60"/>
    </location>
</feature>
<evidence type="ECO:0000256" key="1">
    <source>
        <dbReference type="SAM" id="Phobius"/>
    </source>
</evidence>
<protein>
    <recommendedName>
        <fullName evidence="4">DUF4199 domain-containing protein</fullName>
    </recommendedName>
</protein>
<accession>A0ABU9VGX1</accession>
<dbReference type="EMBL" id="JBCITK010000001">
    <property type="protein sequence ID" value="MEN0642857.1"/>
    <property type="molecule type" value="Genomic_DNA"/>
</dbReference>
<keyword evidence="1" id="KW-0472">Membrane</keyword>
<feature type="transmembrane region" description="Helical" evidence="1">
    <location>
        <begin position="141"/>
        <end position="159"/>
    </location>
</feature>
<evidence type="ECO:0000313" key="3">
    <source>
        <dbReference type="Proteomes" id="UP001418796"/>
    </source>
</evidence>
<organism evidence="2 3">
    <name type="scientific">Alkalicoccobacillus gibsonii</name>
    <dbReference type="NCBI Taxonomy" id="79881"/>
    <lineage>
        <taxon>Bacteria</taxon>
        <taxon>Bacillati</taxon>
        <taxon>Bacillota</taxon>
        <taxon>Bacilli</taxon>
        <taxon>Bacillales</taxon>
        <taxon>Bacillaceae</taxon>
        <taxon>Alkalicoccobacillus</taxon>
    </lineage>
</organism>